<evidence type="ECO:0000313" key="1">
    <source>
        <dbReference type="EMBL" id="KAH7035632.1"/>
    </source>
</evidence>
<proteinExistence type="predicted"/>
<sequence>MVMYTRCSQVQELVCVNHVGAHVSVAPRQSVTHGIFAGHVMTSATATVAVWVPRQIAYVSEKSGVVDFSYPYYCIASTQ</sequence>
<organism evidence="1 2">
    <name type="scientific">Microdochium trichocladiopsis</name>
    <dbReference type="NCBI Taxonomy" id="1682393"/>
    <lineage>
        <taxon>Eukaryota</taxon>
        <taxon>Fungi</taxon>
        <taxon>Dikarya</taxon>
        <taxon>Ascomycota</taxon>
        <taxon>Pezizomycotina</taxon>
        <taxon>Sordariomycetes</taxon>
        <taxon>Xylariomycetidae</taxon>
        <taxon>Xylariales</taxon>
        <taxon>Microdochiaceae</taxon>
        <taxon>Microdochium</taxon>
    </lineage>
</organism>
<reference evidence="1" key="1">
    <citation type="journal article" date="2021" name="Nat. Commun.">
        <title>Genetic determinants of endophytism in the Arabidopsis root mycobiome.</title>
        <authorList>
            <person name="Mesny F."/>
            <person name="Miyauchi S."/>
            <person name="Thiergart T."/>
            <person name="Pickel B."/>
            <person name="Atanasova L."/>
            <person name="Karlsson M."/>
            <person name="Huettel B."/>
            <person name="Barry K.W."/>
            <person name="Haridas S."/>
            <person name="Chen C."/>
            <person name="Bauer D."/>
            <person name="Andreopoulos W."/>
            <person name="Pangilinan J."/>
            <person name="LaButti K."/>
            <person name="Riley R."/>
            <person name="Lipzen A."/>
            <person name="Clum A."/>
            <person name="Drula E."/>
            <person name="Henrissat B."/>
            <person name="Kohler A."/>
            <person name="Grigoriev I.V."/>
            <person name="Martin F.M."/>
            <person name="Hacquard S."/>
        </authorList>
    </citation>
    <scope>NUCLEOTIDE SEQUENCE</scope>
    <source>
        <strain evidence="1">MPI-CAGE-CH-0230</strain>
    </source>
</reference>
<dbReference type="Proteomes" id="UP000756346">
    <property type="component" value="Unassembled WGS sequence"/>
</dbReference>
<dbReference type="GeneID" id="70193181"/>
<comment type="caution">
    <text evidence="1">The sequence shown here is derived from an EMBL/GenBank/DDBJ whole genome shotgun (WGS) entry which is preliminary data.</text>
</comment>
<dbReference type="AlphaFoldDB" id="A0A9P8YC97"/>
<dbReference type="EMBL" id="JAGTJQ010000003">
    <property type="protein sequence ID" value="KAH7035632.1"/>
    <property type="molecule type" value="Genomic_DNA"/>
</dbReference>
<evidence type="ECO:0000313" key="2">
    <source>
        <dbReference type="Proteomes" id="UP000756346"/>
    </source>
</evidence>
<dbReference type="RefSeq" id="XP_046015725.1">
    <property type="nucleotide sequence ID" value="XM_046163635.1"/>
</dbReference>
<accession>A0A9P8YC97</accession>
<protein>
    <submittedName>
        <fullName evidence="1">Uncharacterized protein</fullName>
    </submittedName>
</protein>
<keyword evidence="2" id="KW-1185">Reference proteome</keyword>
<gene>
    <name evidence="1" type="ORF">B0I36DRAFT_94873</name>
</gene>
<name>A0A9P8YC97_9PEZI</name>